<dbReference type="Gene3D" id="3.40.630.10">
    <property type="entry name" value="Zn peptidases"/>
    <property type="match status" value="1"/>
</dbReference>
<protein>
    <submittedName>
        <fullName evidence="2">Amidohydrolase</fullName>
    </submittedName>
</protein>
<dbReference type="Proteomes" id="UP000616779">
    <property type="component" value="Unassembled WGS sequence"/>
</dbReference>
<dbReference type="PANTHER" id="PTHR11014">
    <property type="entry name" value="PEPTIDASE M20 FAMILY MEMBER"/>
    <property type="match status" value="1"/>
</dbReference>
<dbReference type="InterPro" id="IPR036264">
    <property type="entry name" value="Bact_exopeptidase_dim_dom"/>
</dbReference>
<gene>
    <name evidence="2" type="ORF">GC098_24250</name>
</gene>
<dbReference type="InterPro" id="IPR011650">
    <property type="entry name" value="Peptidase_M20_dimer"/>
</dbReference>
<dbReference type="NCBIfam" id="TIGR01891">
    <property type="entry name" value="amidohydrolases"/>
    <property type="match status" value="1"/>
</dbReference>
<reference evidence="2 3" key="1">
    <citation type="submission" date="2019-10" db="EMBL/GenBank/DDBJ databases">
        <title>Description of Paenibacillus terrestris sp. nov.</title>
        <authorList>
            <person name="Carlier A."/>
            <person name="Qi S."/>
        </authorList>
    </citation>
    <scope>NUCLEOTIDE SEQUENCE [LARGE SCALE GENOMIC DNA]</scope>
    <source>
        <strain evidence="2 3">LMG 31458</strain>
    </source>
</reference>
<feature type="domain" description="Peptidase M20 dimerisation" evidence="1">
    <location>
        <begin position="215"/>
        <end position="308"/>
    </location>
</feature>
<sequence>MVVKRISIIILICNYFYKFSKGVLSLETKQSQTLNNLVHLVKNDVVKWRRFLHQNPELSFHEEKTSQFVYDTLQSFGGLEVSRPTRTSVMARLIGKQPGKILAIRADIDALPIQEENKFDFVSKTPGAMHACGHDGHTAMLLGTARILAGLKEQIIGEVRFLFQHGEETHPGGAGEMVSAGVMEDVDYVIAVHLLPQIEVGKIGIIYGPMTASSDGFNLTIHGKGGHAALPHQTIDSIAVAAQVVTNLQHIVSRCNDPLDSTVISITQFTGGTEFCVIPSSVQVVGWIHTLNPEFRKGLPALLEKVIKGITEAHSATYAFQYVPGYDIVINDEQVTKVIEETVCEVLGEEALERRRPIMAGDDFSAFQQKAPGTYFWVGAGNQQKGITNPLHHPQFTIDEDALENGVKMFVHSTFKLLSQS</sequence>
<dbReference type="InterPro" id="IPR002933">
    <property type="entry name" value="Peptidase_M20"/>
</dbReference>
<dbReference type="Pfam" id="PF07687">
    <property type="entry name" value="M20_dimer"/>
    <property type="match status" value="1"/>
</dbReference>
<evidence type="ECO:0000313" key="3">
    <source>
        <dbReference type="Proteomes" id="UP000616779"/>
    </source>
</evidence>
<dbReference type="Gene3D" id="3.30.70.360">
    <property type="match status" value="1"/>
</dbReference>
<evidence type="ECO:0000313" key="2">
    <source>
        <dbReference type="EMBL" id="NOU74471.1"/>
    </source>
</evidence>
<accession>A0ABX1Y111</accession>
<dbReference type="InterPro" id="IPR017439">
    <property type="entry name" value="Amidohydrolase"/>
</dbReference>
<evidence type="ECO:0000259" key="1">
    <source>
        <dbReference type="Pfam" id="PF07687"/>
    </source>
</evidence>
<proteinExistence type="predicted"/>
<dbReference type="EMBL" id="WHOA01000165">
    <property type="protein sequence ID" value="NOU74471.1"/>
    <property type="molecule type" value="Genomic_DNA"/>
</dbReference>
<comment type="caution">
    <text evidence="2">The sequence shown here is derived from an EMBL/GenBank/DDBJ whole genome shotgun (WGS) entry which is preliminary data.</text>
</comment>
<dbReference type="Pfam" id="PF01546">
    <property type="entry name" value="Peptidase_M20"/>
    <property type="match status" value="1"/>
</dbReference>
<organism evidence="2 3">
    <name type="scientific">Paenibacillus phytorum</name>
    <dbReference type="NCBI Taxonomy" id="2654977"/>
    <lineage>
        <taxon>Bacteria</taxon>
        <taxon>Bacillati</taxon>
        <taxon>Bacillota</taxon>
        <taxon>Bacilli</taxon>
        <taxon>Bacillales</taxon>
        <taxon>Paenibacillaceae</taxon>
        <taxon>Paenibacillus</taxon>
    </lineage>
</organism>
<name>A0ABX1Y111_9BACL</name>
<dbReference type="PANTHER" id="PTHR11014:SF63">
    <property type="entry name" value="METALLOPEPTIDASE, PUTATIVE (AFU_ORTHOLOGUE AFUA_6G09600)-RELATED"/>
    <property type="match status" value="1"/>
</dbReference>
<dbReference type="SUPFAM" id="SSF55031">
    <property type="entry name" value="Bacterial exopeptidase dimerisation domain"/>
    <property type="match status" value="1"/>
</dbReference>
<dbReference type="PIRSF" id="PIRSF005962">
    <property type="entry name" value="Pept_M20D_amidohydro"/>
    <property type="match status" value="1"/>
</dbReference>
<dbReference type="SUPFAM" id="SSF53187">
    <property type="entry name" value="Zn-dependent exopeptidases"/>
    <property type="match status" value="1"/>
</dbReference>
<keyword evidence="3" id="KW-1185">Reference proteome</keyword>